<proteinExistence type="predicted"/>
<gene>
    <name evidence="1" type="ORF">Bhyg_00859</name>
</gene>
<dbReference type="EMBL" id="WJQU01000001">
    <property type="protein sequence ID" value="KAJ6645652.1"/>
    <property type="molecule type" value="Genomic_DNA"/>
</dbReference>
<comment type="caution">
    <text evidence="1">The sequence shown here is derived from an EMBL/GenBank/DDBJ whole genome shotgun (WGS) entry which is preliminary data.</text>
</comment>
<sequence length="65" mass="7786">ICLRNFVKIFKKFVNFREVDEKNRCAFRRNDQIQRCLWKTISIYFLGKTSPMKIGLTSEKNSVLL</sequence>
<keyword evidence="2" id="KW-1185">Reference proteome</keyword>
<feature type="non-terminal residue" evidence="1">
    <location>
        <position position="65"/>
    </location>
</feature>
<organism evidence="1 2">
    <name type="scientific">Pseudolycoriella hygida</name>
    <dbReference type="NCBI Taxonomy" id="35572"/>
    <lineage>
        <taxon>Eukaryota</taxon>
        <taxon>Metazoa</taxon>
        <taxon>Ecdysozoa</taxon>
        <taxon>Arthropoda</taxon>
        <taxon>Hexapoda</taxon>
        <taxon>Insecta</taxon>
        <taxon>Pterygota</taxon>
        <taxon>Neoptera</taxon>
        <taxon>Endopterygota</taxon>
        <taxon>Diptera</taxon>
        <taxon>Nematocera</taxon>
        <taxon>Sciaroidea</taxon>
        <taxon>Sciaridae</taxon>
        <taxon>Pseudolycoriella</taxon>
    </lineage>
</organism>
<protein>
    <submittedName>
        <fullName evidence="1">Uncharacterized protein</fullName>
    </submittedName>
</protein>
<feature type="non-terminal residue" evidence="1">
    <location>
        <position position="1"/>
    </location>
</feature>
<dbReference type="AlphaFoldDB" id="A0A9Q0S4Z5"/>
<evidence type="ECO:0000313" key="2">
    <source>
        <dbReference type="Proteomes" id="UP001151699"/>
    </source>
</evidence>
<name>A0A9Q0S4Z5_9DIPT</name>
<reference evidence="1" key="1">
    <citation type="submission" date="2022-07" db="EMBL/GenBank/DDBJ databases">
        <authorList>
            <person name="Trinca V."/>
            <person name="Uliana J.V.C."/>
            <person name="Torres T.T."/>
            <person name="Ward R.J."/>
            <person name="Monesi N."/>
        </authorList>
    </citation>
    <scope>NUCLEOTIDE SEQUENCE</scope>
    <source>
        <strain evidence="1">HSMRA1968</strain>
        <tissue evidence="1">Whole embryos</tissue>
    </source>
</reference>
<evidence type="ECO:0000313" key="1">
    <source>
        <dbReference type="EMBL" id="KAJ6645652.1"/>
    </source>
</evidence>
<accession>A0A9Q0S4Z5</accession>
<dbReference type="Proteomes" id="UP001151699">
    <property type="component" value="Chromosome A"/>
</dbReference>